<dbReference type="AlphaFoldDB" id="A0A173RDY9"/>
<proteinExistence type="predicted"/>
<reference evidence="1 2" key="1">
    <citation type="submission" date="2015-09" db="EMBL/GenBank/DDBJ databases">
        <authorList>
            <consortium name="Pathogen Informatics"/>
        </authorList>
    </citation>
    <scope>NUCLEOTIDE SEQUENCE [LARGE SCALE GENOMIC DNA]</scope>
    <source>
        <strain evidence="1 2">2789STDY5608868</strain>
    </source>
</reference>
<dbReference type="InterPro" id="IPR053738">
    <property type="entry name" value="Lambda_capsid_assembly"/>
</dbReference>
<protein>
    <recommendedName>
        <fullName evidence="3">Major capsid protein</fullName>
    </recommendedName>
</protein>
<name>A0A173RDY9_ANAHA</name>
<gene>
    <name evidence="1" type="ORF">ERS852425_00421</name>
</gene>
<dbReference type="RefSeq" id="WP_055257719.1">
    <property type="nucleotide sequence ID" value="NZ_CYXT01000002.1"/>
</dbReference>
<dbReference type="Proteomes" id="UP000095598">
    <property type="component" value="Unassembled WGS sequence"/>
</dbReference>
<dbReference type="EMBL" id="CYXT01000002">
    <property type="protein sequence ID" value="CUM75956.1"/>
    <property type="molecule type" value="Genomic_DNA"/>
</dbReference>
<evidence type="ECO:0000313" key="2">
    <source>
        <dbReference type="Proteomes" id="UP000095598"/>
    </source>
</evidence>
<sequence>MSTGHNNAAAIAVDIAKGWKPNYYLTNMAMSYFQAPGMNVAPSIFPILPVQASTGNYYIFNKEEIAKDQVRRKPKYGKVAPAAFSHSDGTYKCEVDQVIVGVDNITSLDYQRTGAPATIDPRRAKVRQISEQMNLHLDMIFANKFFNANAWGNVKTGETTASTSKQFVRFDDANADIVGAFDDMKQEMLLNGRRLPNKLCLGYKTFKAIKNHPQFLDRVVGSGSTPNPALVDEQVIAAVLGFEEVKVLYSTYNAAEIGQKADMKFVFDDSSALMTYAPKEVSLEEPSAGYIYTWDMLGNGQWMATSQFDGEGGTHTEFIEGLMATDMKKTSDDLATFLTGCVAE</sequence>
<evidence type="ECO:0000313" key="1">
    <source>
        <dbReference type="EMBL" id="CUM75956.1"/>
    </source>
</evidence>
<accession>A0A173RDY9</accession>
<evidence type="ECO:0008006" key="3">
    <source>
        <dbReference type="Google" id="ProtNLM"/>
    </source>
</evidence>
<organism evidence="1 2">
    <name type="scientific">Anaerostipes hadrus</name>
    <dbReference type="NCBI Taxonomy" id="649756"/>
    <lineage>
        <taxon>Bacteria</taxon>
        <taxon>Bacillati</taxon>
        <taxon>Bacillota</taxon>
        <taxon>Clostridia</taxon>
        <taxon>Lachnospirales</taxon>
        <taxon>Lachnospiraceae</taxon>
        <taxon>Anaerostipes</taxon>
    </lineage>
</organism>
<dbReference type="Gene3D" id="3.90.1690.10">
    <property type="entry name" value="phage-related protein like domain"/>
    <property type="match status" value="1"/>
</dbReference>